<dbReference type="RefSeq" id="WP_208843691.1">
    <property type="nucleotide sequence ID" value="NZ_CP072133.1"/>
</dbReference>
<dbReference type="EMBL" id="CP072133">
    <property type="protein sequence ID" value="QTH72069.1"/>
    <property type="molecule type" value="Genomic_DNA"/>
</dbReference>
<organism evidence="1 2">
    <name type="scientific">Pseudoalteromonas xiamenensis</name>
    <dbReference type="NCBI Taxonomy" id="882626"/>
    <lineage>
        <taxon>Bacteria</taxon>
        <taxon>Pseudomonadati</taxon>
        <taxon>Pseudomonadota</taxon>
        <taxon>Gammaproteobacteria</taxon>
        <taxon>Alteromonadales</taxon>
        <taxon>Pseudoalteromonadaceae</taxon>
        <taxon>Pseudoalteromonas</taxon>
    </lineage>
</organism>
<accession>A0A975HLI2</accession>
<dbReference type="SUPFAM" id="SSF52540">
    <property type="entry name" value="P-loop containing nucleoside triphosphate hydrolases"/>
    <property type="match status" value="1"/>
</dbReference>
<dbReference type="Proteomes" id="UP000664904">
    <property type="component" value="Chromosome"/>
</dbReference>
<evidence type="ECO:0000313" key="2">
    <source>
        <dbReference type="Proteomes" id="UP000664904"/>
    </source>
</evidence>
<evidence type="ECO:0000313" key="1">
    <source>
        <dbReference type="EMBL" id="QTH72069.1"/>
    </source>
</evidence>
<dbReference type="KEGG" id="pxi:J5O05_04000"/>
<name>A0A975HLI2_9GAMM</name>
<proteinExistence type="predicted"/>
<dbReference type="InterPro" id="IPR027417">
    <property type="entry name" value="P-loop_NTPase"/>
</dbReference>
<reference evidence="1" key="1">
    <citation type="submission" date="2021-03" db="EMBL/GenBank/DDBJ databases">
        <title>Complete Genome of Pseudoalteromonas xiamenensis STKMTI.2, a new potential marine bacterium producing anti-Vibrio compounds.</title>
        <authorList>
            <person name="Handayani D.P."/>
            <person name="Isnansetyo A."/>
            <person name="Istiqomah I."/>
            <person name="Jumina J."/>
        </authorList>
    </citation>
    <scope>NUCLEOTIDE SEQUENCE</scope>
    <source>
        <strain evidence="1">STKMTI.2</strain>
    </source>
</reference>
<dbReference type="Gene3D" id="3.40.50.300">
    <property type="entry name" value="P-loop containing nucleotide triphosphate hydrolases"/>
    <property type="match status" value="1"/>
</dbReference>
<gene>
    <name evidence="1" type="ORF">J5O05_04000</name>
</gene>
<sequence>MNKLIDLLTHRHLVWQGNREQPVTETIASGFSEVDSVLAGGFPLQGVIELDTSVGIGELRFLLPSLAKQTQLVAFIHPPAQVNAQALVHAGVAAERVLVIEFQNNARGLVGGRMVCQKWCVCQRSTLAG</sequence>
<protein>
    <submittedName>
        <fullName evidence="1">Uncharacterized protein</fullName>
    </submittedName>
</protein>
<keyword evidence="2" id="KW-1185">Reference proteome</keyword>
<dbReference type="AlphaFoldDB" id="A0A975HLI2"/>